<dbReference type="Pfam" id="PF08356">
    <property type="entry name" value="EF_assoc_2"/>
    <property type="match status" value="1"/>
</dbReference>
<protein>
    <recommendedName>
        <fullName evidence="5">EF hand associated type-2 domain-containing protein</fullName>
    </recommendedName>
</protein>
<keyword evidence="7" id="KW-1185">Reference proteome</keyword>
<proteinExistence type="inferred from homology"/>
<evidence type="ECO:0000256" key="1">
    <source>
        <dbReference type="ARBA" id="ARBA00010142"/>
    </source>
</evidence>
<dbReference type="InterPro" id="IPR025662">
    <property type="entry name" value="Sigma_54_int_dom_ATP-bd_1"/>
</dbReference>
<dbReference type="EMBL" id="JAKUCV010006362">
    <property type="protein sequence ID" value="KAJ4827687.1"/>
    <property type="molecule type" value="Genomic_DNA"/>
</dbReference>
<reference evidence="6" key="1">
    <citation type="submission" date="2022-02" db="EMBL/GenBank/DDBJ databases">
        <authorList>
            <person name="Henning P.M."/>
            <person name="McCubbin A.G."/>
            <person name="Shore J.S."/>
        </authorList>
    </citation>
    <scope>NUCLEOTIDE SEQUENCE</scope>
    <source>
        <strain evidence="6">F60SS</strain>
        <tissue evidence="6">Leaves</tissue>
    </source>
</reference>
<feature type="domain" description="EF hand associated type-2" evidence="5">
    <location>
        <begin position="184"/>
        <end position="231"/>
    </location>
</feature>
<dbReference type="PROSITE" id="PS00675">
    <property type="entry name" value="SIGMA54_INTERACT_1"/>
    <property type="match status" value="1"/>
</dbReference>
<sequence>MAKTSGRGSEEVRIVIAGESGTGKSSLICTGTTGLILWNPQPCVDPITFREDFFADDGPLTIIDTSSKLEDAGSDVAEQLKRADAVVLTYACDRQETLDRLGTHWLPQLRNLQVKMPVMVVGCKRDLMDANQQESFWQMLSQIKQQFPEIKQFRESSVFDDPNSSRCSIIPNGPDQFTNDMNWLALRLPSGVNERGLTLEGFLATHAIFLGRGEGDTTWLALRKFGLYDAIQNDAQNSCFHQHERTRTLPIGSTAPTFQLQVSASVKSLKRIDEVYLIVNLYSFGILTADTEPFIQEQALSFVRNPVDGCAESIGFISVEDGIILDAVGRQLKCASKAEIGIQNNYQGNISSPSASYYDLGEDAGMSNCFQFSPVNAMLEVSYFMGTADQVVMDSGLRGWKVALTPQHLWLDHQQNRRQ</sequence>
<comment type="similarity">
    <text evidence="1">Belongs to the small GTPase superfamily. Rho family.</text>
</comment>
<dbReference type="SUPFAM" id="SSF52540">
    <property type="entry name" value="P-loop containing nucleoside triphosphate hydrolases"/>
    <property type="match status" value="1"/>
</dbReference>
<keyword evidence="4" id="KW-0449">Lipoprotein</keyword>
<keyword evidence="3" id="KW-0342">GTP-binding</keyword>
<dbReference type="Proteomes" id="UP001141552">
    <property type="component" value="Unassembled WGS sequence"/>
</dbReference>
<gene>
    <name evidence="6" type="ORF">Tsubulata_046585</name>
</gene>
<dbReference type="PRINTS" id="PR00449">
    <property type="entry name" value="RASTRNSFRMNG"/>
</dbReference>
<dbReference type="OrthoDB" id="10020961at2759"/>
<reference evidence="6" key="2">
    <citation type="journal article" date="2023" name="Plants (Basel)">
        <title>Annotation of the Turnera subulata (Passifloraceae) Draft Genome Reveals the S-Locus Evolved after the Divergence of Turneroideae from Passifloroideae in a Stepwise Manner.</title>
        <authorList>
            <person name="Henning P.M."/>
            <person name="Roalson E.H."/>
            <person name="Mir W."/>
            <person name="McCubbin A.G."/>
            <person name="Shore J.S."/>
        </authorList>
    </citation>
    <scope>NUCLEOTIDE SEQUENCE</scope>
    <source>
        <strain evidence="6">F60SS</strain>
    </source>
</reference>
<keyword evidence="2" id="KW-0547">Nucleotide-binding</keyword>
<dbReference type="GO" id="GO:0003924">
    <property type="term" value="F:GTPase activity"/>
    <property type="evidence" value="ECO:0007669"/>
    <property type="project" value="InterPro"/>
</dbReference>
<dbReference type="GO" id="GO:0005525">
    <property type="term" value="F:GTP binding"/>
    <property type="evidence" value="ECO:0007669"/>
    <property type="project" value="UniProtKB-KW"/>
</dbReference>
<dbReference type="GO" id="GO:0007264">
    <property type="term" value="P:small GTPase-mediated signal transduction"/>
    <property type="evidence" value="ECO:0007669"/>
    <property type="project" value="InterPro"/>
</dbReference>
<evidence type="ECO:0000313" key="6">
    <source>
        <dbReference type="EMBL" id="KAJ4827687.1"/>
    </source>
</evidence>
<dbReference type="PANTHER" id="PTHR24072">
    <property type="entry name" value="RHO FAMILY GTPASE"/>
    <property type="match status" value="1"/>
</dbReference>
<dbReference type="Gene3D" id="3.40.50.300">
    <property type="entry name" value="P-loop containing nucleotide triphosphate hydrolases"/>
    <property type="match status" value="1"/>
</dbReference>
<evidence type="ECO:0000259" key="5">
    <source>
        <dbReference type="Pfam" id="PF08356"/>
    </source>
</evidence>
<accession>A0A9Q0J4F4</accession>
<dbReference type="InterPro" id="IPR001806">
    <property type="entry name" value="Small_GTPase"/>
</dbReference>
<name>A0A9Q0J4F4_9ROSI</name>
<evidence type="ECO:0000313" key="7">
    <source>
        <dbReference type="Proteomes" id="UP001141552"/>
    </source>
</evidence>
<evidence type="ECO:0000256" key="4">
    <source>
        <dbReference type="ARBA" id="ARBA00023288"/>
    </source>
</evidence>
<organism evidence="6 7">
    <name type="scientific">Turnera subulata</name>
    <dbReference type="NCBI Taxonomy" id="218843"/>
    <lineage>
        <taxon>Eukaryota</taxon>
        <taxon>Viridiplantae</taxon>
        <taxon>Streptophyta</taxon>
        <taxon>Embryophyta</taxon>
        <taxon>Tracheophyta</taxon>
        <taxon>Spermatophyta</taxon>
        <taxon>Magnoliopsida</taxon>
        <taxon>eudicotyledons</taxon>
        <taxon>Gunneridae</taxon>
        <taxon>Pentapetalae</taxon>
        <taxon>rosids</taxon>
        <taxon>fabids</taxon>
        <taxon>Malpighiales</taxon>
        <taxon>Passifloraceae</taxon>
        <taxon>Turnera</taxon>
    </lineage>
</organism>
<dbReference type="InterPro" id="IPR013567">
    <property type="entry name" value="EF_hand_assoc_2"/>
</dbReference>
<dbReference type="AlphaFoldDB" id="A0A9Q0J4F4"/>
<dbReference type="Pfam" id="PF00071">
    <property type="entry name" value="Ras"/>
    <property type="match status" value="1"/>
</dbReference>
<dbReference type="InterPro" id="IPR003578">
    <property type="entry name" value="Small_GTPase_Rho"/>
</dbReference>
<evidence type="ECO:0000256" key="3">
    <source>
        <dbReference type="ARBA" id="ARBA00023134"/>
    </source>
</evidence>
<dbReference type="InterPro" id="IPR027417">
    <property type="entry name" value="P-loop_NTPase"/>
</dbReference>
<evidence type="ECO:0000256" key="2">
    <source>
        <dbReference type="ARBA" id="ARBA00022741"/>
    </source>
</evidence>
<comment type="caution">
    <text evidence="6">The sequence shown here is derived from an EMBL/GenBank/DDBJ whole genome shotgun (WGS) entry which is preliminary data.</text>
</comment>